<dbReference type="GO" id="GO:0003887">
    <property type="term" value="F:DNA-directed DNA polymerase activity"/>
    <property type="evidence" value="ECO:0007669"/>
    <property type="project" value="UniProtKB-UniRule"/>
</dbReference>
<dbReference type="Gene3D" id="3.70.10.10">
    <property type="match status" value="1"/>
</dbReference>
<dbReference type="GO" id="GO:0009360">
    <property type="term" value="C:DNA polymerase III complex"/>
    <property type="evidence" value="ECO:0007669"/>
    <property type="project" value="InterPro"/>
</dbReference>
<keyword evidence="15" id="KW-1185">Reference proteome</keyword>
<keyword evidence="4 10" id="KW-0963">Cytoplasm</keyword>
<evidence type="ECO:0000256" key="7">
    <source>
        <dbReference type="ARBA" id="ARBA00022705"/>
    </source>
</evidence>
<dbReference type="InterPro" id="IPR001001">
    <property type="entry name" value="DNA_polIII_beta"/>
</dbReference>
<dbReference type="Pfam" id="PF02767">
    <property type="entry name" value="DNA_pol3_beta_2"/>
    <property type="match status" value="1"/>
</dbReference>
<dbReference type="RefSeq" id="WP_070064674.1">
    <property type="nucleotide sequence ID" value="NZ_MJMG01000001.1"/>
</dbReference>
<keyword evidence="5 10" id="KW-0808">Transferase</keyword>
<feature type="domain" description="DNA polymerase III beta sliding clamp C-terminal" evidence="13">
    <location>
        <begin position="254"/>
        <end position="370"/>
    </location>
</feature>
<keyword evidence="8 10" id="KW-0239">DNA-directed DNA polymerase</keyword>
<dbReference type="Proteomes" id="UP000175679">
    <property type="component" value="Unassembled WGS sequence"/>
</dbReference>
<dbReference type="GO" id="GO:0005737">
    <property type="term" value="C:cytoplasm"/>
    <property type="evidence" value="ECO:0007669"/>
    <property type="project" value="UniProtKB-SubCell"/>
</dbReference>
<gene>
    <name evidence="14" type="ORF">BIY23_00860</name>
</gene>
<evidence type="ECO:0000256" key="3">
    <source>
        <dbReference type="ARBA" id="ARBA00021035"/>
    </source>
</evidence>
<comment type="similarity">
    <text evidence="2 10">Belongs to the beta sliding clamp family.</text>
</comment>
<keyword evidence="7 10" id="KW-0235">DNA replication</keyword>
<dbReference type="PIRSF" id="PIRSF000804">
    <property type="entry name" value="DNA_pol_III_b"/>
    <property type="match status" value="1"/>
</dbReference>
<dbReference type="EMBL" id="MJMG01000001">
    <property type="protein sequence ID" value="OEY87024.1"/>
    <property type="molecule type" value="Genomic_DNA"/>
</dbReference>
<comment type="subcellular location">
    <subcellularLocation>
        <location evidence="1 10">Cytoplasm</location>
    </subcellularLocation>
</comment>
<keyword evidence="6 10" id="KW-0548">Nucleotidyltransferase</keyword>
<evidence type="ECO:0000256" key="5">
    <source>
        <dbReference type="ARBA" id="ARBA00022679"/>
    </source>
</evidence>
<dbReference type="CDD" id="cd00140">
    <property type="entry name" value="beta_clamp"/>
    <property type="match status" value="1"/>
</dbReference>
<dbReference type="InterPro" id="IPR046938">
    <property type="entry name" value="DNA_clamp_sf"/>
</dbReference>
<protein>
    <recommendedName>
        <fullName evidence="3 10">Beta sliding clamp</fullName>
    </recommendedName>
</protein>
<evidence type="ECO:0000259" key="11">
    <source>
        <dbReference type="Pfam" id="PF00712"/>
    </source>
</evidence>
<evidence type="ECO:0000256" key="6">
    <source>
        <dbReference type="ARBA" id="ARBA00022695"/>
    </source>
</evidence>
<dbReference type="InterPro" id="IPR022634">
    <property type="entry name" value="DNA_polIII_beta_N"/>
</dbReference>
<evidence type="ECO:0000313" key="15">
    <source>
        <dbReference type="Proteomes" id="UP000175679"/>
    </source>
</evidence>
<evidence type="ECO:0000259" key="13">
    <source>
        <dbReference type="Pfam" id="PF02768"/>
    </source>
</evidence>
<dbReference type="GO" id="GO:0006271">
    <property type="term" value="P:DNA strand elongation involved in DNA replication"/>
    <property type="evidence" value="ECO:0007669"/>
    <property type="project" value="TreeGrafter"/>
</dbReference>
<dbReference type="NCBIfam" id="TIGR00663">
    <property type="entry name" value="dnan"/>
    <property type="match status" value="1"/>
</dbReference>
<dbReference type="PANTHER" id="PTHR30478">
    <property type="entry name" value="DNA POLYMERASE III SUBUNIT BETA"/>
    <property type="match status" value="1"/>
</dbReference>
<feature type="domain" description="DNA polymerase III beta sliding clamp N-terminal" evidence="11">
    <location>
        <begin position="7"/>
        <end position="125"/>
    </location>
</feature>
<dbReference type="PANTHER" id="PTHR30478:SF0">
    <property type="entry name" value="BETA SLIDING CLAMP"/>
    <property type="match status" value="1"/>
</dbReference>
<evidence type="ECO:0000256" key="4">
    <source>
        <dbReference type="ARBA" id="ARBA00022490"/>
    </source>
</evidence>
<dbReference type="SUPFAM" id="SSF55979">
    <property type="entry name" value="DNA clamp"/>
    <property type="match status" value="3"/>
</dbReference>
<evidence type="ECO:0000256" key="8">
    <source>
        <dbReference type="ARBA" id="ARBA00022932"/>
    </source>
</evidence>
<evidence type="ECO:0000313" key="14">
    <source>
        <dbReference type="EMBL" id="OEY87024.1"/>
    </source>
</evidence>
<comment type="subunit">
    <text evidence="10">Forms a ring-shaped head-to-tail homodimer around DNA.</text>
</comment>
<evidence type="ECO:0000256" key="9">
    <source>
        <dbReference type="ARBA" id="ARBA00023125"/>
    </source>
</evidence>
<reference evidence="14 15" key="1">
    <citation type="submission" date="2016-09" db="EMBL/GenBank/DDBJ databases">
        <title>Genomic evidence for plant-parasitic nematodes as the earliest Wolbachia hosts.</title>
        <authorList>
            <person name="Brown A.M."/>
            <person name="Wasala S.K."/>
            <person name="Howe D.K."/>
            <person name="Peetz A.B."/>
            <person name="Zasada I.A."/>
            <person name="Denver D.R."/>
        </authorList>
    </citation>
    <scope>NUCLEOTIDE SEQUENCE [LARGE SCALE GENOMIC DNA]</scope>
    <source>
        <strain evidence="15">wPpe</strain>
    </source>
</reference>
<dbReference type="GO" id="GO:0003677">
    <property type="term" value="F:DNA binding"/>
    <property type="evidence" value="ECO:0007669"/>
    <property type="project" value="UniProtKB-UniRule"/>
</dbReference>
<evidence type="ECO:0000256" key="10">
    <source>
        <dbReference type="PIRNR" id="PIRNR000804"/>
    </source>
</evidence>
<sequence>MPDVKQLHFSISRTDLLNILSKVSGVVESRNAIAILACVNIRAEHGKIKFMATARDISIFASLVVNVFTEGEVRIAAHTLHDIVRKLPPDLDVTFKVDKKEKLLISCGNANFSLPNVTSSRFPTVEDDTYKHEFTLSSNDLADSLTKTKFSISIDDTRYNLNGIYLHADEQFLYFVTTDCHRLSCVNVPKPVRVNGKLNVIIPRKTVTELLKMLDGDDKINIELSERKIKFTCGNYILISKLIDGIFPDYKAYIPVFQDKCVVIESKKLSDVIDRVSVIISDKIKSIKLSLQKDKLILSSNCQESSNAVEHIDVDYNNTSIEIGFNARYLLDALSCIKNKCRLHFIDSYSAMKITDENNVNILLIVMPMRTMDSHVKALKSEV</sequence>
<comment type="caution">
    <text evidence="14">The sequence shown here is derived from an EMBL/GenBank/DDBJ whole genome shotgun (WGS) entry which is preliminary data.</text>
</comment>
<dbReference type="Pfam" id="PF02768">
    <property type="entry name" value="DNA_pol3_beta_3"/>
    <property type="match status" value="1"/>
</dbReference>
<dbReference type="InterPro" id="IPR022635">
    <property type="entry name" value="DNA_polIII_beta_C"/>
</dbReference>
<proteinExistence type="inferred from homology"/>
<keyword evidence="9" id="KW-0238">DNA-binding</keyword>
<dbReference type="InterPro" id="IPR022637">
    <property type="entry name" value="DNA_polIII_beta_cen"/>
</dbReference>
<accession>A0A1E7QLD2</accession>
<name>A0A1E7QLD2_WOLPI</name>
<dbReference type="OrthoDB" id="8421503at2"/>
<feature type="domain" description="DNA polymerase III beta sliding clamp central" evidence="12">
    <location>
        <begin position="136"/>
        <end position="249"/>
    </location>
</feature>
<evidence type="ECO:0000259" key="12">
    <source>
        <dbReference type="Pfam" id="PF02767"/>
    </source>
</evidence>
<dbReference type="Gene3D" id="3.10.150.10">
    <property type="entry name" value="DNA Polymerase III, subunit A, domain 2"/>
    <property type="match status" value="1"/>
</dbReference>
<evidence type="ECO:0000256" key="2">
    <source>
        <dbReference type="ARBA" id="ARBA00010752"/>
    </source>
</evidence>
<dbReference type="AlphaFoldDB" id="A0A1E7QLD2"/>
<organism evidence="14 15">
    <name type="scientific">Wolbachia pipientis</name>
    <dbReference type="NCBI Taxonomy" id="955"/>
    <lineage>
        <taxon>Bacteria</taxon>
        <taxon>Pseudomonadati</taxon>
        <taxon>Pseudomonadota</taxon>
        <taxon>Alphaproteobacteria</taxon>
        <taxon>Rickettsiales</taxon>
        <taxon>Anaplasmataceae</taxon>
        <taxon>Wolbachieae</taxon>
        <taxon>Wolbachia</taxon>
    </lineage>
</organism>
<dbReference type="Pfam" id="PF00712">
    <property type="entry name" value="DNA_pol3_beta"/>
    <property type="match status" value="1"/>
</dbReference>
<evidence type="ECO:0000256" key="1">
    <source>
        <dbReference type="ARBA" id="ARBA00004496"/>
    </source>
</evidence>
<dbReference type="GO" id="GO:0008408">
    <property type="term" value="F:3'-5' exonuclease activity"/>
    <property type="evidence" value="ECO:0007669"/>
    <property type="project" value="InterPro"/>
</dbReference>
<dbReference type="SMART" id="SM00480">
    <property type="entry name" value="POL3Bc"/>
    <property type="match status" value="1"/>
</dbReference>
<comment type="function">
    <text evidence="10">Confers DNA tethering and processivity to DNA polymerases and other proteins. Acts as a clamp, forming a ring around DNA (a reaction catalyzed by the clamp-loading complex) which diffuses in an ATP-independent manner freely and bidirectionally along dsDNA. Initially characterized for its ability to contact the catalytic subunit of DNA polymerase III (Pol III), a complex, multichain enzyme responsible for most of the replicative synthesis in bacteria; Pol III exhibits 3'-5' exonuclease proofreading activity. The beta chain is required for initiation of replication as well as for processivity of DNA replication.</text>
</comment>